<dbReference type="OrthoDB" id="1495896at2"/>
<dbReference type="AlphaFoldDB" id="X7EKX4"/>
<dbReference type="Pfam" id="PF05751">
    <property type="entry name" value="FixH"/>
    <property type="match status" value="1"/>
</dbReference>
<dbReference type="PIRSF" id="PIRSF011386">
    <property type="entry name" value="FixH"/>
    <property type="match status" value="1"/>
</dbReference>
<comment type="caution">
    <text evidence="1">The sequence shown here is derived from an EMBL/GenBank/DDBJ whole genome shotgun (WGS) entry which is preliminary data.</text>
</comment>
<dbReference type="RefSeq" id="WP_037259328.1">
    <property type="nucleotide sequence ID" value="NZ_JALZ01000003.1"/>
</dbReference>
<accession>X7EKX4</accession>
<keyword evidence="2" id="KW-1185">Reference proteome</keyword>
<dbReference type="InterPro" id="IPR018037">
    <property type="entry name" value="FixH_proteobacterial"/>
</dbReference>
<sequence length="153" mass="16294">MFVPMTGRKVFALFALGFGTIIAVNVALAVSAVRTFPGLEVKNSYVASQHFDEERAAQEALGWQAETHVDEGRLVISLTGEDGGAVKPRTLSVTIGRPTTDADDRELKLVRDGTAYVAGMPSGVGAWQVRIAATSADGTPFRQRITIWSGSGK</sequence>
<reference evidence="1 2" key="1">
    <citation type="submission" date="2014-01" db="EMBL/GenBank/DDBJ databases">
        <title>Roseivivax halodurans JCM 10272 Genome Sequencing.</title>
        <authorList>
            <person name="Lai Q."/>
            <person name="Li G."/>
            <person name="Shao Z."/>
        </authorList>
    </citation>
    <scope>NUCLEOTIDE SEQUENCE [LARGE SCALE GENOMIC DNA]</scope>
    <source>
        <strain evidence="1 2">JCM 10272</strain>
    </source>
</reference>
<name>X7EKX4_9RHOB</name>
<organism evidence="1 2">
    <name type="scientific">Roseivivax halodurans JCM 10272</name>
    <dbReference type="NCBI Taxonomy" id="1449350"/>
    <lineage>
        <taxon>Bacteria</taxon>
        <taxon>Pseudomonadati</taxon>
        <taxon>Pseudomonadota</taxon>
        <taxon>Alphaproteobacteria</taxon>
        <taxon>Rhodobacterales</taxon>
        <taxon>Roseobacteraceae</taxon>
        <taxon>Roseivivax</taxon>
    </lineage>
</organism>
<proteinExistence type="predicted"/>
<evidence type="ECO:0000313" key="2">
    <source>
        <dbReference type="Proteomes" id="UP000022447"/>
    </source>
</evidence>
<dbReference type="InterPro" id="IPR008620">
    <property type="entry name" value="FixH"/>
</dbReference>
<evidence type="ECO:0000313" key="1">
    <source>
        <dbReference type="EMBL" id="ETX15816.1"/>
    </source>
</evidence>
<dbReference type="Proteomes" id="UP000022447">
    <property type="component" value="Unassembled WGS sequence"/>
</dbReference>
<dbReference type="EMBL" id="JALZ01000003">
    <property type="protein sequence ID" value="ETX15816.1"/>
    <property type="molecule type" value="Genomic_DNA"/>
</dbReference>
<dbReference type="STRING" id="1449350.OCH239_11570"/>
<gene>
    <name evidence="1" type="ORF">OCH239_11570</name>
</gene>
<protein>
    <submittedName>
        <fullName evidence="1">RdxH</fullName>
    </submittedName>
</protein>
<dbReference type="PATRIC" id="fig|1449350.3.peg.926"/>
<dbReference type="eggNOG" id="COG5456">
    <property type="taxonomic scope" value="Bacteria"/>
</dbReference>